<dbReference type="InterPro" id="IPR025948">
    <property type="entry name" value="HTH-like_dom"/>
</dbReference>
<reference evidence="2 3" key="1">
    <citation type="submission" date="2019-06" db="EMBL/GenBank/DDBJ databases">
        <title>Desulfobotulus mexicanus sp. nov., a novel sulfate-reducing bacterium isolated from the sediment of an alkaline crater lake in Mexico.</title>
        <authorList>
            <person name="Hirschler-Rea A."/>
        </authorList>
    </citation>
    <scope>NUCLEOTIDE SEQUENCE [LARGE SCALE GENOMIC DNA]</scope>
    <source>
        <strain evidence="2 3">PAR22N</strain>
    </source>
</reference>
<protein>
    <submittedName>
        <fullName evidence="2">IS3 family transposase</fullName>
    </submittedName>
</protein>
<proteinExistence type="predicted"/>
<organism evidence="2 3">
    <name type="scientific">Desulfobotulus mexicanus</name>
    <dbReference type="NCBI Taxonomy" id="2586642"/>
    <lineage>
        <taxon>Bacteria</taxon>
        <taxon>Pseudomonadati</taxon>
        <taxon>Thermodesulfobacteriota</taxon>
        <taxon>Desulfobacteria</taxon>
        <taxon>Desulfobacterales</taxon>
        <taxon>Desulfobacteraceae</taxon>
        <taxon>Desulfobotulus</taxon>
    </lineage>
</organism>
<comment type="caution">
    <text evidence="2">The sequence shown here is derived from an EMBL/GenBank/DDBJ whole genome shotgun (WGS) entry which is preliminary data.</text>
</comment>
<dbReference type="PANTHER" id="PTHR46889">
    <property type="entry name" value="TRANSPOSASE INSF FOR INSERTION SEQUENCE IS3B-RELATED"/>
    <property type="match status" value="1"/>
</dbReference>
<dbReference type="OrthoDB" id="9801287at2"/>
<dbReference type="PANTHER" id="PTHR46889:SF4">
    <property type="entry name" value="TRANSPOSASE INSO FOR INSERTION SEQUENCE ELEMENT IS911B-RELATED"/>
    <property type="match status" value="1"/>
</dbReference>
<evidence type="ECO:0000313" key="2">
    <source>
        <dbReference type="EMBL" id="TYT73112.1"/>
    </source>
</evidence>
<keyword evidence="3" id="KW-1185">Reference proteome</keyword>
<dbReference type="AlphaFoldDB" id="A0A5S5MBM3"/>
<dbReference type="InterPro" id="IPR050900">
    <property type="entry name" value="Transposase_IS3/IS150/IS904"/>
</dbReference>
<evidence type="ECO:0000313" key="3">
    <source>
        <dbReference type="Proteomes" id="UP000321899"/>
    </source>
</evidence>
<sequence>MAQKKSRDEPALIRQSWIDPGDELPIVAQCSLSGISKSAHYARQKSRPANKEDLLFSRLIDEEYTRRPFYGSRRMVYVLKKNGHAVGRKRVQRLMREMGLAGMMPGPNTSRRKPGHKIYPYLLRGVPIVRPNQVWSIDITYIRP</sequence>
<dbReference type="Proteomes" id="UP000321899">
    <property type="component" value="Unassembled WGS sequence"/>
</dbReference>
<feature type="domain" description="HTH-like" evidence="1">
    <location>
        <begin position="57"/>
        <end position="104"/>
    </location>
</feature>
<evidence type="ECO:0000259" key="1">
    <source>
        <dbReference type="Pfam" id="PF13276"/>
    </source>
</evidence>
<accession>A0A5S5MBM3</accession>
<dbReference type="EMBL" id="VDMB01000060">
    <property type="protein sequence ID" value="TYT73112.1"/>
    <property type="molecule type" value="Genomic_DNA"/>
</dbReference>
<dbReference type="Pfam" id="PF13276">
    <property type="entry name" value="HTH_21"/>
    <property type="match status" value="1"/>
</dbReference>
<gene>
    <name evidence="2" type="ORF">FIM25_16845</name>
</gene>
<name>A0A5S5MBM3_9BACT</name>